<dbReference type="PROSITE" id="PS51892">
    <property type="entry name" value="SUBTILASE"/>
    <property type="match status" value="1"/>
</dbReference>
<dbReference type="GO" id="GO:0005576">
    <property type="term" value="C:extracellular region"/>
    <property type="evidence" value="ECO:0007669"/>
    <property type="project" value="UniProtKB-SubCell"/>
</dbReference>
<proteinExistence type="inferred from homology"/>
<dbReference type="InterPro" id="IPR036852">
    <property type="entry name" value="Peptidase_S8/S53_dom_sf"/>
</dbReference>
<comment type="similarity">
    <text evidence="2 4">Belongs to the peptidase S8 family.</text>
</comment>
<dbReference type="GO" id="GO:0004252">
    <property type="term" value="F:serine-type endopeptidase activity"/>
    <property type="evidence" value="ECO:0007669"/>
    <property type="project" value="InterPro"/>
</dbReference>
<gene>
    <name evidence="6" type="ORF">Tsubulata_043215</name>
</gene>
<dbReference type="Pfam" id="PF00082">
    <property type="entry name" value="Peptidase_S8"/>
    <property type="match status" value="1"/>
</dbReference>
<keyword evidence="7" id="KW-1185">Reference proteome</keyword>
<evidence type="ECO:0000313" key="7">
    <source>
        <dbReference type="Proteomes" id="UP001141552"/>
    </source>
</evidence>
<evidence type="ECO:0000256" key="3">
    <source>
        <dbReference type="ARBA" id="ARBA00022729"/>
    </source>
</evidence>
<dbReference type="Gene3D" id="3.50.30.30">
    <property type="match status" value="1"/>
</dbReference>
<dbReference type="InterPro" id="IPR045051">
    <property type="entry name" value="SBT"/>
</dbReference>
<dbReference type="GO" id="GO:0006508">
    <property type="term" value="P:proteolysis"/>
    <property type="evidence" value="ECO:0007669"/>
    <property type="project" value="InterPro"/>
</dbReference>
<evidence type="ECO:0000259" key="5">
    <source>
        <dbReference type="Pfam" id="PF00082"/>
    </source>
</evidence>
<dbReference type="EMBL" id="JAKUCV010004314">
    <property type="protein sequence ID" value="KAJ4835742.1"/>
    <property type="molecule type" value="Genomic_DNA"/>
</dbReference>
<dbReference type="Proteomes" id="UP001141552">
    <property type="component" value="Unassembled WGS sequence"/>
</dbReference>
<evidence type="ECO:0000256" key="2">
    <source>
        <dbReference type="ARBA" id="ARBA00011073"/>
    </source>
</evidence>
<evidence type="ECO:0000256" key="1">
    <source>
        <dbReference type="ARBA" id="ARBA00004613"/>
    </source>
</evidence>
<dbReference type="OrthoDB" id="852149at2759"/>
<reference evidence="6" key="2">
    <citation type="journal article" date="2023" name="Plants (Basel)">
        <title>Annotation of the Turnera subulata (Passifloraceae) Draft Genome Reveals the S-Locus Evolved after the Divergence of Turneroideae from Passifloroideae in a Stepwise Manner.</title>
        <authorList>
            <person name="Henning P.M."/>
            <person name="Roalson E.H."/>
            <person name="Mir W."/>
            <person name="McCubbin A.G."/>
            <person name="Shore J.S."/>
        </authorList>
    </citation>
    <scope>NUCLEOTIDE SEQUENCE</scope>
    <source>
        <strain evidence="6">F60SS</strain>
    </source>
</reference>
<protein>
    <recommendedName>
        <fullName evidence="5">Peptidase S8/S53 domain-containing protein</fullName>
    </recommendedName>
</protein>
<feature type="non-terminal residue" evidence="6">
    <location>
        <position position="1"/>
    </location>
</feature>
<feature type="domain" description="Peptidase S8/S53" evidence="5">
    <location>
        <begin position="10"/>
        <end position="76"/>
    </location>
</feature>
<dbReference type="AlphaFoldDB" id="A0A9Q0JC22"/>
<comment type="subcellular location">
    <subcellularLocation>
        <location evidence="1">Secreted</location>
    </subcellularLocation>
</comment>
<dbReference type="PANTHER" id="PTHR10795">
    <property type="entry name" value="PROPROTEIN CONVERTASE SUBTILISIN/KEXIN"/>
    <property type="match status" value="1"/>
</dbReference>
<dbReference type="Gene3D" id="3.40.50.200">
    <property type="entry name" value="Peptidase S8/S53 domain"/>
    <property type="match status" value="1"/>
</dbReference>
<comment type="caution">
    <text evidence="4">Lacks conserved residue(s) required for the propagation of feature annotation.</text>
</comment>
<dbReference type="InterPro" id="IPR000209">
    <property type="entry name" value="Peptidase_S8/S53_dom"/>
</dbReference>
<name>A0A9Q0JC22_9ROSI</name>
<comment type="caution">
    <text evidence="6">The sequence shown here is derived from an EMBL/GenBank/DDBJ whole genome shotgun (WGS) entry which is preliminary data.</text>
</comment>
<reference evidence="6" key="1">
    <citation type="submission" date="2022-02" db="EMBL/GenBank/DDBJ databases">
        <authorList>
            <person name="Henning P.M."/>
            <person name="McCubbin A.G."/>
            <person name="Shore J.S."/>
        </authorList>
    </citation>
    <scope>NUCLEOTIDE SEQUENCE</scope>
    <source>
        <strain evidence="6">F60SS</strain>
        <tissue evidence="6">Leaves</tissue>
    </source>
</reference>
<dbReference type="SUPFAM" id="SSF52743">
    <property type="entry name" value="Subtilisin-like"/>
    <property type="match status" value="1"/>
</dbReference>
<organism evidence="6 7">
    <name type="scientific">Turnera subulata</name>
    <dbReference type="NCBI Taxonomy" id="218843"/>
    <lineage>
        <taxon>Eukaryota</taxon>
        <taxon>Viridiplantae</taxon>
        <taxon>Streptophyta</taxon>
        <taxon>Embryophyta</taxon>
        <taxon>Tracheophyta</taxon>
        <taxon>Spermatophyta</taxon>
        <taxon>Magnoliopsida</taxon>
        <taxon>eudicotyledons</taxon>
        <taxon>Gunneridae</taxon>
        <taxon>Pentapetalae</taxon>
        <taxon>rosids</taxon>
        <taxon>fabids</taxon>
        <taxon>Malpighiales</taxon>
        <taxon>Passifloraceae</taxon>
        <taxon>Turnera</taxon>
    </lineage>
</organism>
<evidence type="ECO:0000313" key="6">
    <source>
        <dbReference type="EMBL" id="KAJ4835742.1"/>
    </source>
</evidence>
<evidence type="ECO:0000256" key="4">
    <source>
        <dbReference type="PROSITE-ProRule" id="PRU01240"/>
    </source>
</evidence>
<sequence length="113" mass="11849">VFTIFTITIADGVDIISVSLGRDEAANFTRDAVAIGSFHAMEKGILTVQSAGKSGPRPLTVGSVAPWILTVAAATTDCKIIDKVVLGNGNTLITGKFLSSILYISNFAHIIEI</sequence>
<keyword evidence="3" id="KW-0732">Signal</keyword>
<accession>A0A9Q0JC22</accession>